<dbReference type="InterPro" id="IPR043519">
    <property type="entry name" value="NT_sf"/>
</dbReference>
<reference evidence="2" key="1">
    <citation type="submission" date="2020-10" db="EMBL/GenBank/DDBJ databases">
        <authorList>
            <person name="Gilroy R."/>
        </authorList>
    </citation>
    <scope>NUCLEOTIDE SEQUENCE</scope>
    <source>
        <strain evidence="2">ChiSxjej1B13-7041</strain>
    </source>
</reference>
<dbReference type="AlphaFoldDB" id="A0A9D1EIU8"/>
<protein>
    <submittedName>
        <fullName evidence="2">Nucleotidyltransferase domain-containing protein</fullName>
    </submittedName>
</protein>
<dbReference type="GO" id="GO:0016779">
    <property type="term" value="F:nucleotidyltransferase activity"/>
    <property type="evidence" value="ECO:0007669"/>
    <property type="project" value="InterPro"/>
</dbReference>
<dbReference type="PANTHER" id="PTHR33933">
    <property type="entry name" value="NUCLEOTIDYLTRANSFERASE"/>
    <property type="match status" value="1"/>
</dbReference>
<dbReference type="InterPro" id="IPR052548">
    <property type="entry name" value="Type_VII_TA_antitoxin"/>
</dbReference>
<dbReference type="EMBL" id="DVHU01000024">
    <property type="protein sequence ID" value="HIR92374.1"/>
    <property type="molecule type" value="Genomic_DNA"/>
</dbReference>
<dbReference type="InterPro" id="IPR002934">
    <property type="entry name" value="Polymerase_NTP_transf_dom"/>
</dbReference>
<proteinExistence type="predicted"/>
<name>A0A9D1EIU8_9FIRM</name>
<dbReference type="CDD" id="cd05403">
    <property type="entry name" value="NT_KNTase_like"/>
    <property type="match status" value="1"/>
</dbReference>
<evidence type="ECO:0000313" key="3">
    <source>
        <dbReference type="Proteomes" id="UP000886841"/>
    </source>
</evidence>
<dbReference type="SUPFAM" id="SSF81301">
    <property type="entry name" value="Nucleotidyltransferase"/>
    <property type="match status" value="1"/>
</dbReference>
<gene>
    <name evidence="2" type="ORF">IAB98_02995</name>
</gene>
<evidence type="ECO:0000259" key="1">
    <source>
        <dbReference type="Pfam" id="PF01909"/>
    </source>
</evidence>
<organism evidence="2 3">
    <name type="scientific">Candidatus Egerieimonas intestinavium</name>
    <dbReference type="NCBI Taxonomy" id="2840777"/>
    <lineage>
        <taxon>Bacteria</taxon>
        <taxon>Bacillati</taxon>
        <taxon>Bacillota</taxon>
        <taxon>Clostridia</taxon>
        <taxon>Lachnospirales</taxon>
        <taxon>Lachnospiraceae</taxon>
        <taxon>Lachnospiraceae incertae sedis</taxon>
        <taxon>Candidatus Egerieimonas</taxon>
    </lineage>
</organism>
<reference evidence="2" key="2">
    <citation type="journal article" date="2021" name="PeerJ">
        <title>Extensive microbial diversity within the chicken gut microbiome revealed by metagenomics and culture.</title>
        <authorList>
            <person name="Gilroy R."/>
            <person name="Ravi A."/>
            <person name="Getino M."/>
            <person name="Pursley I."/>
            <person name="Horton D.L."/>
            <person name="Alikhan N.F."/>
            <person name="Baker D."/>
            <person name="Gharbi K."/>
            <person name="Hall N."/>
            <person name="Watson M."/>
            <person name="Adriaenssens E.M."/>
            <person name="Foster-Nyarko E."/>
            <person name="Jarju S."/>
            <person name="Secka A."/>
            <person name="Antonio M."/>
            <person name="Oren A."/>
            <person name="Chaudhuri R.R."/>
            <person name="La Ragione R."/>
            <person name="Hildebrand F."/>
            <person name="Pallen M.J."/>
        </authorList>
    </citation>
    <scope>NUCLEOTIDE SEQUENCE</scope>
    <source>
        <strain evidence="2">ChiSxjej1B13-7041</strain>
    </source>
</reference>
<accession>A0A9D1EIU8</accession>
<sequence>MPDAVRDTIYQFSQQIKKLFGQHVSKIIVYGSYARGDYQKNSDVDVMILVDLTEEEIKKRENDVYDIAFEIEMSTGIDISPVVKNETQYEYWVDVLPYYRNVQEEGVVVSG</sequence>
<dbReference type="Proteomes" id="UP000886841">
    <property type="component" value="Unassembled WGS sequence"/>
</dbReference>
<feature type="domain" description="Polymerase nucleotidyl transferase" evidence="1">
    <location>
        <begin position="10"/>
        <end position="76"/>
    </location>
</feature>
<dbReference type="Gene3D" id="3.30.460.10">
    <property type="entry name" value="Beta Polymerase, domain 2"/>
    <property type="match status" value="1"/>
</dbReference>
<comment type="caution">
    <text evidence="2">The sequence shown here is derived from an EMBL/GenBank/DDBJ whole genome shotgun (WGS) entry which is preliminary data.</text>
</comment>
<dbReference type="Pfam" id="PF01909">
    <property type="entry name" value="NTP_transf_2"/>
    <property type="match status" value="1"/>
</dbReference>
<dbReference type="PANTHER" id="PTHR33933:SF1">
    <property type="entry name" value="PROTEIN ADENYLYLTRANSFERASE MNTA-RELATED"/>
    <property type="match status" value="1"/>
</dbReference>
<evidence type="ECO:0000313" key="2">
    <source>
        <dbReference type="EMBL" id="HIR92374.1"/>
    </source>
</evidence>